<dbReference type="EMBL" id="CAUYUJ010007091">
    <property type="protein sequence ID" value="CAK0819536.1"/>
    <property type="molecule type" value="Genomic_DNA"/>
</dbReference>
<feature type="region of interest" description="Disordered" evidence="1">
    <location>
        <begin position="1159"/>
        <end position="1204"/>
    </location>
</feature>
<name>A0ABN9RK67_9DINO</name>
<proteinExistence type="predicted"/>
<feature type="non-terminal residue" evidence="2">
    <location>
        <position position="1514"/>
    </location>
</feature>
<protein>
    <submittedName>
        <fullName evidence="2">Uncharacterized protein</fullName>
    </submittedName>
</protein>
<reference evidence="2" key="1">
    <citation type="submission" date="2023-10" db="EMBL/GenBank/DDBJ databases">
        <authorList>
            <person name="Chen Y."/>
            <person name="Shah S."/>
            <person name="Dougan E. K."/>
            <person name="Thang M."/>
            <person name="Chan C."/>
        </authorList>
    </citation>
    <scope>NUCLEOTIDE SEQUENCE [LARGE SCALE GENOMIC DNA]</scope>
</reference>
<feature type="region of interest" description="Disordered" evidence="1">
    <location>
        <begin position="579"/>
        <end position="627"/>
    </location>
</feature>
<keyword evidence="3" id="KW-1185">Reference proteome</keyword>
<evidence type="ECO:0000256" key="1">
    <source>
        <dbReference type="SAM" id="MobiDB-lite"/>
    </source>
</evidence>
<feature type="region of interest" description="Disordered" evidence="1">
    <location>
        <begin position="275"/>
        <end position="321"/>
    </location>
</feature>
<feature type="compositionally biased region" description="Basic and acidic residues" evidence="1">
    <location>
        <begin position="617"/>
        <end position="626"/>
    </location>
</feature>
<organism evidence="2 3">
    <name type="scientific">Prorocentrum cordatum</name>
    <dbReference type="NCBI Taxonomy" id="2364126"/>
    <lineage>
        <taxon>Eukaryota</taxon>
        <taxon>Sar</taxon>
        <taxon>Alveolata</taxon>
        <taxon>Dinophyceae</taxon>
        <taxon>Prorocentrales</taxon>
        <taxon>Prorocentraceae</taxon>
        <taxon>Prorocentrum</taxon>
    </lineage>
</organism>
<gene>
    <name evidence="2" type="ORF">PCOR1329_LOCUS21502</name>
</gene>
<evidence type="ECO:0000313" key="2">
    <source>
        <dbReference type="EMBL" id="CAK0819536.1"/>
    </source>
</evidence>
<accession>A0ABN9RK67</accession>
<feature type="compositionally biased region" description="Acidic residues" evidence="1">
    <location>
        <begin position="1175"/>
        <end position="1188"/>
    </location>
</feature>
<feature type="non-terminal residue" evidence="2">
    <location>
        <position position="1"/>
    </location>
</feature>
<dbReference type="Proteomes" id="UP001189429">
    <property type="component" value="Unassembled WGS sequence"/>
</dbReference>
<evidence type="ECO:0000313" key="3">
    <source>
        <dbReference type="Proteomes" id="UP001189429"/>
    </source>
</evidence>
<comment type="caution">
    <text evidence="2">The sequence shown here is derived from an EMBL/GenBank/DDBJ whole genome shotgun (WGS) entry which is preliminary data.</text>
</comment>
<sequence>ATSGRGLLADQMIGLPPRSLFEAVAHARLGSRGLVTFSSDPGWAHERLFLWPVPPDSDGGHWASYVYTPRGDFYVEQETDFSSSALLTGRKGYPTGVPQVVAFSRALEPDEVAELVTTARAEAVVMTGSEGPDPSVPDAVDWRGGRLDLPAYSPVQAPRLSASGCRLRGKQAMPLPVVDVEGAGAALVPASEPGGGAPTPLPEAADGHGWLRSDLACWGGAFALGTELRPGQPPCVGLCGRGEYGIATDRSGGHHPVELVELGRVSEWCCRGPPGSEAVATRSRRGCSTTGHLGRPRWRPPRPEPRRPTSTTPARAGSTTTDAGVRYNEWRKVLQEATQESVQTAGPRGLPVCLPVCRKFHKHGGAPKAWFAEWVREVGISRKGRAWHEVECLIECLWLAGSYDQPNVGAVAALEVVVRRLLQRVEAYAKGAGNPNWSAAKHFSATSSALDLAPEEMRTCAARQAKGELELESLRVRARAPHSGAALGADAAAAAALRGAPPRRRRRLLRDISAAIEALSWMRGGGHRPAPRQMSAPTEKKILGLQADVRQRVVEAAPRWCDVDSAVGERGALARLLKGRSGHAPAPSCSVGSCEHPMVSEAPRGSSHLRPPCAEGSESRHGDLHSRPGLRTGRLFFVAKKADKLRLIVDSRRAKQLFQKPPGVALLSGEGLSRVEIDDPGGLLEGLPAHLGVGDVADGFQRMRLVKTAAGDIRRYFCRPPLAPKRAGISEVDGAAVRPDEEIWPMCASPPMDFSWSLHFAQTANAQRLGRQPALRQSRELSDRVPSLVLGGPSASAGSGHCMSVDNAGVLSFDGDLVGRALAGAQRDFDADALRFHEMEVFDHSGPSQGWHLDGDARVARPSDKRFALVRRGVRALLRLRKVSGWQVEAVLGRVAFLCLMRRELLSIFHAVYRFVRESYAKFQRLWDSAQEELNAFLRAMLFVEADWSQPWTPCVYASDASLHGFGVSQPPWPHRDVAEVGRVPELSRHRLGGARAHEHAFEVAGFKVGPESGDVERDFHGRPVRRDREAREILEAARWEHNEDFAEVPSRLLAGDRWHTILADRWLHADNGRRLEARAVVKADPVSAPSLSQTDAVRAMDGQATRVRALTLERGLASRLALCSRSLEQGWPERRAGFARAQTTEAFLGQVADEIPGRLARAPGPADRGVPADIEGEDGSESDDSSDPEERAASAARQRALRRRGKNHVRQCLSALMGAALLGARLTPLEVRSVTEAAAAQHRQRVLAFLSWGPFSEAVLNEPARLGVALADFMNREFEQGHKSWRGEKLLAGIIFHSLRYGKNGYDKLPRTLRALKGWCRASPSRSRGPLTAGMRVSIVVEIARLGFLMAAVLTLIMVEGCLRPGEILGLTPEGNLRSKTGESDDSIPLDSRRCGWMDAIDQVFSRRPQGSERLLDWSYREYVGVFRRAAANLNWTVVPDQGRRTGASADRAENLRTQEQAMKRGRWQALRSVRRYEKAGRVNQARREVDAEDQDHVWLLVRKIEGIFLRWG</sequence>